<name>A0A8W7PH14_ANOCL</name>
<sequence length="127" mass="14043">MEDTGSTAATSWPEARCTGECIIHSNHFDPHSLIFLDPNRVTGLEYWSESALQERGCKISCLAPHNTNVKWSSREGVGSVGRVSSDTLNERVGMAAWWRGKQPFRCQGDCNGCEQTEDSGNRRPVKG</sequence>
<reference evidence="1" key="1">
    <citation type="submission" date="2022-08" db="UniProtKB">
        <authorList>
            <consortium name="EnsemblMetazoa"/>
        </authorList>
    </citation>
    <scope>IDENTIFICATION</scope>
</reference>
<organism evidence="1">
    <name type="scientific">Anopheles coluzzii</name>
    <name type="common">African malaria mosquito</name>
    <dbReference type="NCBI Taxonomy" id="1518534"/>
    <lineage>
        <taxon>Eukaryota</taxon>
        <taxon>Metazoa</taxon>
        <taxon>Ecdysozoa</taxon>
        <taxon>Arthropoda</taxon>
        <taxon>Hexapoda</taxon>
        <taxon>Insecta</taxon>
        <taxon>Pterygota</taxon>
        <taxon>Neoptera</taxon>
        <taxon>Endopterygota</taxon>
        <taxon>Diptera</taxon>
        <taxon>Nematocera</taxon>
        <taxon>Culicoidea</taxon>
        <taxon>Culicidae</taxon>
        <taxon>Anophelinae</taxon>
        <taxon>Anopheles</taxon>
    </lineage>
</organism>
<dbReference type="Proteomes" id="UP000075882">
    <property type="component" value="Unassembled WGS sequence"/>
</dbReference>
<proteinExistence type="predicted"/>
<dbReference type="EnsemblMetazoa" id="ACOM031625-RA">
    <property type="protein sequence ID" value="ACOM031625-PA.1"/>
    <property type="gene ID" value="ACOM031625"/>
</dbReference>
<dbReference type="AlphaFoldDB" id="A0A8W7PH14"/>
<evidence type="ECO:0000313" key="1">
    <source>
        <dbReference type="EnsemblMetazoa" id="ACOM031625-PA.1"/>
    </source>
</evidence>
<accession>A0A8W7PH14</accession>
<protein>
    <submittedName>
        <fullName evidence="1">Uncharacterized protein</fullName>
    </submittedName>
</protein>